<keyword evidence="10" id="KW-1185">Reference proteome</keyword>
<dbReference type="Gene3D" id="1.10.3470.10">
    <property type="entry name" value="ABC transporter involved in vitamin B12 uptake, BtuC"/>
    <property type="match status" value="1"/>
</dbReference>
<feature type="transmembrane region" description="Helical" evidence="8">
    <location>
        <begin position="57"/>
        <end position="76"/>
    </location>
</feature>
<dbReference type="Proteomes" id="UP000000376">
    <property type="component" value="Chromosome"/>
</dbReference>
<evidence type="ECO:0000256" key="2">
    <source>
        <dbReference type="ARBA" id="ARBA00007935"/>
    </source>
</evidence>
<evidence type="ECO:0000313" key="10">
    <source>
        <dbReference type="Proteomes" id="UP000000376"/>
    </source>
</evidence>
<keyword evidence="5 8" id="KW-0812">Transmembrane</keyword>
<dbReference type="EMBL" id="CP002045">
    <property type="protein sequence ID" value="ADH92803.1"/>
    <property type="molecule type" value="Genomic_DNA"/>
</dbReference>
<evidence type="ECO:0000256" key="4">
    <source>
        <dbReference type="ARBA" id="ARBA00022475"/>
    </source>
</evidence>
<dbReference type="OrthoDB" id="9811975at2"/>
<name>D7BPF4_ARCHD</name>
<keyword evidence="3" id="KW-0813">Transport</keyword>
<dbReference type="SUPFAM" id="SSF81345">
    <property type="entry name" value="ABC transporter involved in vitamin B12 uptake, BtuC"/>
    <property type="match status" value="1"/>
</dbReference>
<dbReference type="InterPro" id="IPR037294">
    <property type="entry name" value="ABC_BtuC-like"/>
</dbReference>
<dbReference type="CDD" id="cd06550">
    <property type="entry name" value="TM_ABC_iron-siderophores_like"/>
    <property type="match status" value="1"/>
</dbReference>
<dbReference type="STRING" id="644284.Arch_1089"/>
<keyword evidence="7 8" id="KW-0472">Membrane</keyword>
<feature type="transmembrane region" description="Helical" evidence="8">
    <location>
        <begin position="162"/>
        <end position="181"/>
    </location>
</feature>
<feature type="transmembrane region" description="Helical" evidence="8">
    <location>
        <begin position="188"/>
        <end position="206"/>
    </location>
</feature>
<feature type="transmembrane region" description="Helical" evidence="8">
    <location>
        <begin position="298"/>
        <end position="317"/>
    </location>
</feature>
<dbReference type="GO" id="GO:0022857">
    <property type="term" value="F:transmembrane transporter activity"/>
    <property type="evidence" value="ECO:0007669"/>
    <property type="project" value="InterPro"/>
</dbReference>
<evidence type="ECO:0000256" key="7">
    <source>
        <dbReference type="ARBA" id="ARBA00023136"/>
    </source>
</evidence>
<keyword evidence="4" id="KW-1003">Cell membrane</keyword>
<comment type="subcellular location">
    <subcellularLocation>
        <location evidence="1">Cell membrane</location>
        <topology evidence="1">Multi-pass membrane protein</topology>
    </subcellularLocation>
</comment>
<organism evidence="9 10">
    <name type="scientific">Arcanobacterium haemolyticum (strain ATCC 9345 / DSM 20595 / CCM 5947 / CCUG 17215 / LMG 16163 / NBRC 15585 / NCTC 8452 / 11018)</name>
    <dbReference type="NCBI Taxonomy" id="644284"/>
    <lineage>
        <taxon>Bacteria</taxon>
        <taxon>Bacillati</taxon>
        <taxon>Actinomycetota</taxon>
        <taxon>Actinomycetes</taxon>
        <taxon>Actinomycetales</taxon>
        <taxon>Actinomycetaceae</taxon>
        <taxon>Arcanobacterium</taxon>
    </lineage>
</organism>
<dbReference type="HOGENOM" id="CLU_013016_3_1_11"/>
<accession>D7BPF4</accession>
<dbReference type="RefSeq" id="WP_013170297.1">
    <property type="nucleotide sequence ID" value="NC_014218.1"/>
</dbReference>
<evidence type="ECO:0000256" key="8">
    <source>
        <dbReference type="SAM" id="Phobius"/>
    </source>
</evidence>
<evidence type="ECO:0000313" key="9">
    <source>
        <dbReference type="EMBL" id="ADH92803.1"/>
    </source>
</evidence>
<dbReference type="AlphaFoldDB" id="D7BPF4"/>
<reference evidence="9 10" key="1">
    <citation type="journal article" date="2010" name="Stand. Genomic Sci.">
        <title>Complete genome sequence of Arcanobacterium haemolyticum type strain (11018).</title>
        <authorList>
            <person name="Yasawong M."/>
            <person name="Teshima H."/>
            <person name="Lapidus A."/>
            <person name="Nolan M."/>
            <person name="Lucas S."/>
            <person name="Glavina Del Rio T."/>
            <person name="Tice H."/>
            <person name="Cheng J."/>
            <person name="Bruce D."/>
            <person name="Detter C."/>
            <person name="Tapia R."/>
            <person name="Han C."/>
            <person name="Goodwin L."/>
            <person name="Pitluck S."/>
            <person name="Liolios K."/>
            <person name="Ivanova N."/>
            <person name="Mavromatis K."/>
            <person name="Mikhailova N."/>
            <person name="Pati A."/>
            <person name="Chen A."/>
            <person name="Palaniappan K."/>
            <person name="Land M."/>
            <person name="Hauser L."/>
            <person name="Chang Y."/>
            <person name="Jeffries C."/>
            <person name="Rohde M."/>
            <person name="Sikorski J."/>
            <person name="Pukall R."/>
            <person name="Goker M."/>
            <person name="Woyke T."/>
            <person name="Bristow J."/>
            <person name="Eisen J."/>
            <person name="Markowitz V."/>
            <person name="Hugenholtz P."/>
            <person name="Kyrpides N."/>
            <person name="Klenk H."/>
        </authorList>
    </citation>
    <scope>NUCLEOTIDE SEQUENCE [LARGE SCALE GENOMIC DNA]</scope>
    <source>
        <strain evidence="10">ATCC 9345 / DSM 20595 / CCUG 17215 / LMG 16163 / NBRC 15585 / NCTC 8452 / 11018</strain>
    </source>
</reference>
<sequence length="323" mass="35078">MTMRDYMMQHREKVMLTVGILGKLLLVCVSLFTGVYHVTTAADGWDIFFITRVPRTIALVLAGAAMAIAGLIMQLMTQNRFVEPTTTGTIEWAGLGLITAMIVIPEPTITQRMVCAVAFSFAGTMIFFLFLRKVTLKSSLVVPIIGIMLGAVVSAFSTFIALQYNLLQSLGIWFSGSFTMVMKGRYELIWIVLIVTIIAFIIADKFTVVGLGKDIATNVGINYDRIILIGVTIVAVITGVVAVVIGSLPFLGLIVPNVISMIRGDNLRTNLPWVCLAGIWTVGICDIVGRIIIAPFEIPVATILSIVGAIGFIAILLHQRKRG</sequence>
<evidence type="ECO:0000256" key="6">
    <source>
        <dbReference type="ARBA" id="ARBA00022989"/>
    </source>
</evidence>
<gene>
    <name evidence="9" type="ordered locus">Arch_1089</name>
</gene>
<dbReference type="PANTHER" id="PTHR30472:SF27">
    <property type="entry name" value="PETROBACTIN IMPORT SYSTEM PERMEASE PROTEIN YCLN"/>
    <property type="match status" value="1"/>
</dbReference>
<evidence type="ECO:0000256" key="1">
    <source>
        <dbReference type="ARBA" id="ARBA00004651"/>
    </source>
</evidence>
<feature type="transmembrane region" description="Helical" evidence="8">
    <location>
        <begin position="111"/>
        <end position="131"/>
    </location>
</feature>
<feature type="transmembrane region" description="Helical" evidence="8">
    <location>
        <begin position="226"/>
        <end position="259"/>
    </location>
</feature>
<dbReference type="PANTHER" id="PTHR30472">
    <property type="entry name" value="FERRIC ENTEROBACTIN TRANSPORT SYSTEM PERMEASE PROTEIN"/>
    <property type="match status" value="1"/>
</dbReference>
<dbReference type="GO" id="GO:0005886">
    <property type="term" value="C:plasma membrane"/>
    <property type="evidence" value="ECO:0007669"/>
    <property type="project" value="UniProtKB-SubCell"/>
</dbReference>
<dbReference type="KEGG" id="ahe:Arch_1089"/>
<evidence type="ECO:0000256" key="3">
    <source>
        <dbReference type="ARBA" id="ARBA00022448"/>
    </source>
</evidence>
<dbReference type="eggNOG" id="COG4606">
    <property type="taxonomic scope" value="Bacteria"/>
</dbReference>
<feature type="transmembrane region" description="Helical" evidence="8">
    <location>
        <begin position="271"/>
        <end position="292"/>
    </location>
</feature>
<dbReference type="Pfam" id="PF01032">
    <property type="entry name" value="FecCD"/>
    <property type="match status" value="1"/>
</dbReference>
<dbReference type="GO" id="GO:0033214">
    <property type="term" value="P:siderophore-iron import into cell"/>
    <property type="evidence" value="ECO:0007669"/>
    <property type="project" value="TreeGrafter"/>
</dbReference>
<proteinExistence type="inferred from homology"/>
<evidence type="ECO:0000256" key="5">
    <source>
        <dbReference type="ARBA" id="ARBA00022692"/>
    </source>
</evidence>
<feature type="transmembrane region" description="Helical" evidence="8">
    <location>
        <begin position="88"/>
        <end position="105"/>
    </location>
</feature>
<dbReference type="InterPro" id="IPR000522">
    <property type="entry name" value="ABC_transptr_permease_BtuC"/>
</dbReference>
<keyword evidence="6 8" id="KW-1133">Transmembrane helix</keyword>
<protein>
    <submittedName>
        <fullName evidence="9">Transport system permease protein</fullName>
    </submittedName>
</protein>
<comment type="similarity">
    <text evidence="2">Belongs to the binding-protein-dependent transport system permease family. FecCD subfamily.</text>
</comment>
<feature type="transmembrane region" description="Helical" evidence="8">
    <location>
        <begin position="138"/>
        <end position="156"/>
    </location>
</feature>